<dbReference type="GO" id="GO:0004830">
    <property type="term" value="F:tryptophan-tRNA ligase activity"/>
    <property type="evidence" value="ECO:0007669"/>
    <property type="project" value="UniProtKB-UniRule"/>
</dbReference>
<dbReference type="InterPro" id="IPR002305">
    <property type="entry name" value="aa-tRNA-synth_Ic"/>
</dbReference>
<dbReference type="InterPro" id="IPR002306">
    <property type="entry name" value="Trp-tRNA-ligase"/>
</dbReference>
<keyword evidence="5 9" id="KW-0067">ATP-binding</keyword>
<evidence type="ECO:0000313" key="11">
    <source>
        <dbReference type="Proteomes" id="UP000808349"/>
    </source>
</evidence>
<organism evidence="10 11">
    <name type="scientific">Candidatus Defluviibacterium haderslevense</name>
    <dbReference type="NCBI Taxonomy" id="2981993"/>
    <lineage>
        <taxon>Bacteria</taxon>
        <taxon>Pseudomonadati</taxon>
        <taxon>Bacteroidota</taxon>
        <taxon>Saprospiria</taxon>
        <taxon>Saprospirales</taxon>
        <taxon>Saprospiraceae</taxon>
        <taxon>Candidatus Defluviibacterium</taxon>
    </lineage>
</organism>
<gene>
    <name evidence="10" type="primary">trpS</name>
    <name evidence="10" type="ORF">IPO85_02875</name>
</gene>
<dbReference type="InterPro" id="IPR050203">
    <property type="entry name" value="Trp-tRNA_synthetase"/>
</dbReference>
<evidence type="ECO:0000256" key="2">
    <source>
        <dbReference type="ARBA" id="ARBA00013161"/>
    </source>
</evidence>
<dbReference type="GO" id="GO:0005829">
    <property type="term" value="C:cytosol"/>
    <property type="evidence" value="ECO:0007669"/>
    <property type="project" value="TreeGrafter"/>
</dbReference>
<evidence type="ECO:0000256" key="5">
    <source>
        <dbReference type="ARBA" id="ARBA00022840"/>
    </source>
</evidence>
<evidence type="ECO:0000313" key="10">
    <source>
        <dbReference type="EMBL" id="MBK9716464.1"/>
    </source>
</evidence>
<proteinExistence type="inferred from homology"/>
<evidence type="ECO:0000256" key="4">
    <source>
        <dbReference type="ARBA" id="ARBA00022741"/>
    </source>
</evidence>
<dbReference type="EMBL" id="JADKFW010000004">
    <property type="protein sequence ID" value="MBK9716464.1"/>
    <property type="molecule type" value="Genomic_DNA"/>
</dbReference>
<evidence type="ECO:0000256" key="6">
    <source>
        <dbReference type="ARBA" id="ARBA00022917"/>
    </source>
</evidence>
<comment type="similarity">
    <text evidence="1 9">Belongs to the class-I aminoacyl-tRNA synthetase family.</text>
</comment>
<dbReference type="GO" id="GO:0006436">
    <property type="term" value="P:tryptophanyl-tRNA aminoacylation"/>
    <property type="evidence" value="ECO:0007669"/>
    <property type="project" value="UniProtKB-UniRule"/>
</dbReference>
<dbReference type="Gene3D" id="3.40.50.620">
    <property type="entry name" value="HUPs"/>
    <property type="match status" value="1"/>
</dbReference>
<dbReference type="PANTHER" id="PTHR43766:SF1">
    <property type="entry name" value="TRYPTOPHAN--TRNA LIGASE, MITOCHONDRIAL"/>
    <property type="match status" value="1"/>
</dbReference>
<dbReference type="CDD" id="cd00806">
    <property type="entry name" value="TrpRS_core"/>
    <property type="match status" value="1"/>
</dbReference>
<evidence type="ECO:0000256" key="7">
    <source>
        <dbReference type="ARBA" id="ARBA00023146"/>
    </source>
</evidence>
<protein>
    <recommendedName>
        <fullName evidence="2 8">Tryptophan--tRNA ligase</fullName>
        <ecNumber evidence="2 8">6.1.1.2</ecNumber>
    </recommendedName>
</protein>
<keyword evidence="7 9" id="KW-0030">Aminoacyl-tRNA synthetase</keyword>
<dbReference type="InterPro" id="IPR014729">
    <property type="entry name" value="Rossmann-like_a/b/a_fold"/>
</dbReference>
<sequence length="329" mass="37345">MQKRILSCIQPTGNLHIGRYFGAVENWIRLQKEFDCFYGIVDYHAITMPYDPNKLRENVWDLAVNLLACGIKTENLFIQSLIPEHIELSWILGCMCSYGELNRMTQFKDKSEQIKDKNKDVFISSGLFTYPVLQAADILIYKADYVPVGKDQDQHLELTRNIALRFNHTTGKEYFNTPEALYTETPKIMSTADPFKKMSASLGDKHNINIFAPIDQIKKQIRSAVTDAGSDNKLSPGVENLFAILKACGSETQYQELYHEFELGTIKYSLLKEAVSDAVISVVTPIQEEKVRLNENKKNIKDQIKIASAKIREHAQTTIKEVKSLSGLG</sequence>
<keyword evidence="3 9" id="KW-0436">Ligase</keyword>
<dbReference type="Proteomes" id="UP000808349">
    <property type="component" value="Unassembled WGS sequence"/>
</dbReference>
<keyword evidence="6 9" id="KW-0648">Protein biosynthesis</keyword>
<evidence type="ECO:0000256" key="9">
    <source>
        <dbReference type="RuleBase" id="RU363036"/>
    </source>
</evidence>
<evidence type="ECO:0000256" key="3">
    <source>
        <dbReference type="ARBA" id="ARBA00022598"/>
    </source>
</evidence>
<dbReference type="GO" id="GO:0005524">
    <property type="term" value="F:ATP binding"/>
    <property type="evidence" value="ECO:0007669"/>
    <property type="project" value="UniProtKB-KW"/>
</dbReference>
<keyword evidence="4 9" id="KW-0547">Nucleotide-binding</keyword>
<reference evidence="10 11" key="1">
    <citation type="submission" date="2020-10" db="EMBL/GenBank/DDBJ databases">
        <title>Connecting structure to function with the recovery of over 1000 high-quality activated sludge metagenome-assembled genomes encoding full-length rRNA genes using long-read sequencing.</title>
        <authorList>
            <person name="Singleton C.M."/>
            <person name="Petriglieri F."/>
            <person name="Kristensen J.M."/>
            <person name="Kirkegaard R.H."/>
            <person name="Michaelsen T.Y."/>
            <person name="Andersen M.H."/>
            <person name="Karst S.M."/>
            <person name="Dueholm M.S."/>
            <person name="Nielsen P.H."/>
            <person name="Albertsen M."/>
        </authorList>
    </citation>
    <scope>NUCLEOTIDE SEQUENCE [LARGE SCALE GENOMIC DNA]</scope>
    <source>
        <strain evidence="10">Ribe_18-Q3-R11-54_BAT3C.373</strain>
    </source>
</reference>
<evidence type="ECO:0000256" key="1">
    <source>
        <dbReference type="ARBA" id="ARBA00005594"/>
    </source>
</evidence>
<dbReference type="PRINTS" id="PR01039">
    <property type="entry name" value="TRNASYNTHTRP"/>
</dbReference>
<dbReference type="EC" id="6.1.1.2" evidence="2 8"/>
<comment type="caution">
    <text evidence="10">The sequence shown here is derived from an EMBL/GenBank/DDBJ whole genome shotgun (WGS) entry which is preliminary data.</text>
</comment>
<dbReference type="Gene3D" id="1.10.240.10">
    <property type="entry name" value="Tyrosyl-Transfer RNA Synthetase"/>
    <property type="match status" value="1"/>
</dbReference>
<name>A0A9D7S7Y5_9BACT</name>
<dbReference type="AlphaFoldDB" id="A0A9D7S7Y5"/>
<dbReference type="SUPFAM" id="SSF52374">
    <property type="entry name" value="Nucleotidylyl transferase"/>
    <property type="match status" value="1"/>
</dbReference>
<dbReference type="Pfam" id="PF00579">
    <property type="entry name" value="tRNA-synt_1b"/>
    <property type="match status" value="1"/>
</dbReference>
<accession>A0A9D7S7Y5</accession>
<dbReference type="NCBIfam" id="TIGR00233">
    <property type="entry name" value="trpS"/>
    <property type="match status" value="1"/>
</dbReference>
<dbReference type="PANTHER" id="PTHR43766">
    <property type="entry name" value="TRYPTOPHAN--TRNA LIGASE, MITOCHONDRIAL"/>
    <property type="match status" value="1"/>
</dbReference>
<evidence type="ECO:0000256" key="8">
    <source>
        <dbReference type="NCBIfam" id="TIGR00233"/>
    </source>
</evidence>